<evidence type="ECO:0000256" key="2">
    <source>
        <dbReference type="ARBA" id="ARBA00011838"/>
    </source>
</evidence>
<dbReference type="GO" id="GO:0006412">
    <property type="term" value="P:translation"/>
    <property type="evidence" value="ECO:0007669"/>
    <property type="project" value="UniProtKB-UniRule"/>
</dbReference>
<dbReference type="Proteomes" id="UP000000925">
    <property type="component" value="Chromosome"/>
</dbReference>
<dbReference type="HAMAP" id="MF_01366">
    <property type="entry name" value="Ribosomal_uL13"/>
    <property type="match status" value="1"/>
</dbReference>
<dbReference type="OrthoDB" id="9801330at2"/>
<sequence>MKTTFATKSDHTKEWFVVDAAEETLGRMAVKIANVLRGRHKATFTPHADTGDFVVVVNAEKVKVTGKKNSDKRYMFYSGWMGGDKHITMSDMRDKKPEFIIEHAVKGMLPRNRLGRQMIKKLKIVAGPEHPYEAQQPKPLA</sequence>
<dbReference type="GO" id="GO:0022625">
    <property type="term" value="C:cytosolic large ribosomal subunit"/>
    <property type="evidence" value="ECO:0007669"/>
    <property type="project" value="TreeGrafter"/>
</dbReference>
<keyword evidence="4 6" id="KW-0687">Ribonucleoprotein</keyword>
<evidence type="ECO:0000256" key="8">
    <source>
        <dbReference type="RuleBase" id="RU003878"/>
    </source>
</evidence>
<dbReference type="GO" id="GO:0017148">
    <property type="term" value="P:negative regulation of translation"/>
    <property type="evidence" value="ECO:0007669"/>
    <property type="project" value="TreeGrafter"/>
</dbReference>
<organism evidence="9 10">
    <name type="scientific">Coraliomargarita akajimensis (strain DSM 45221 / IAM 15411 / JCM 23193 / KCTC 12865 / 04OKA010-24)</name>
    <dbReference type="NCBI Taxonomy" id="583355"/>
    <lineage>
        <taxon>Bacteria</taxon>
        <taxon>Pseudomonadati</taxon>
        <taxon>Verrucomicrobiota</taxon>
        <taxon>Opitutia</taxon>
        <taxon>Puniceicoccales</taxon>
        <taxon>Coraliomargaritaceae</taxon>
        <taxon>Coraliomargarita</taxon>
    </lineage>
</organism>
<dbReference type="CDD" id="cd00392">
    <property type="entry name" value="Ribosomal_L13"/>
    <property type="match status" value="1"/>
</dbReference>
<gene>
    <name evidence="6 8" type="primary">rplM</name>
    <name evidence="9" type="ordered locus">Caka_0166</name>
</gene>
<protein>
    <recommendedName>
        <fullName evidence="5 6">Large ribosomal subunit protein uL13</fullName>
    </recommendedName>
</protein>
<keyword evidence="10" id="KW-1185">Reference proteome</keyword>
<comment type="similarity">
    <text evidence="1 6 7">Belongs to the universal ribosomal protein uL13 family.</text>
</comment>
<evidence type="ECO:0000313" key="9">
    <source>
        <dbReference type="EMBL" id="ADE53193.1"/>
    </source>
</evidence>
<proteinExistence type="inferred from homology"/>
<evidence type="ECO:0000256" key="6">
    <source>
        <dbReference type="HAMAP-Rule" id="MF_01366"/>
    </source>
</evidence>
<comment type="subunit">
    <text evidence="2 6">Part of the 50S ribosomal subunit.</text>
</comment>
<keyword evidence="3 6" id="KW-0689">Ribosomal protein</keyword>
<dbReference type="RefSeq" id="WP_013041919.1">
    <property type="nucleotide sequence ID" value="NC_014008.1"/>
</dbReference>
<dbReference type="AlphaFoldDB" id="D5ELL8"/>
<evidence type="ECO:0000313" key="10">
    <source>
        <dbReference type="Proteomes" id="UP000000925"/>
    </source>
</evidence>
<dbReference type="FunFam" id="3.90.1180.10:FF:000001">
    <property type="entry name" value="50S ribosomal protein L13"/>
    <property type="match status" value="1"/>
</dbReference>
<evidence type="ECO:0000256" key="7">
    <source>
        <dbReference type="RuleBase" id="RU003877"/>
    </source>
</evidence>
<dbReference type="InterPro" id="IPR005823">
    <property type="entry name" value="Ribosomal_uL13_bac-type"/>
</dbReference>
<evidence type="ECO:0000256" key="1">
    <source>
        <dbReference type="ARBA" id="ARBA00006227"/>
    </source>
</evidence>
<dbReference type="EMBL" id="CP001998">
    <property type="protein sequence ID" value="ADE53193.1"/>
    <property type="molecule type" value="Genomic_DNA"/>
</dbReference>
<dbReference type="InterPro" id="IPR023563">
    <property type="entry name" value="Ribosomal_uL13_CS"/>
</dbReference>
<dbReference type="STRING" id="583355.Caka_0166"/>
<dbReference type="GO" id="GO:0003729">
    <property type="term" value="F:mRNA binding"/>
    <property type="evidence" value="ECO:0007669"/>
    <property type="project" value="TreeGrafter"/>
</dbReference>
<dbReference type="PIRSF" id="PIRSF002181">
    <property type="entry name" value="Ribosomal_L13"/>
    <property type="match status" value="1"/>
</dbReference>
<dbReference type="SUPFAM" id="SSF52161">
    <property type="entry name" value="Ribosomal protein L13"/>
    <property type="match status" value="1"/>
</dbReference>
<comment type="function">
    <text evidence="6 8">This protein is one of the early assembly proteins of the 50S ribosomal subunit, although it is not seen to bind rRNA by itself. It is important during the early stages of 50S assembly.</text>
</comment>
<dbReference type="PANTHER" id="PTHR11545:SF2">
    <property type="entry name" value="LARGE RIBOSOMAL SUBUNIT PROTEIN UL13M"/>
    <property type="match status" value="1"/>
</dbReference>
<dbReference type="NCBIfam" id="TIGR01066">
    <property type="entry name" value="rplM_bact"/>
    <property type="match status" value="1"/>
</dbReference>
<evidence type="ECO:0000256" key="3">
    <source>
        <dbReference type="ARBA" id="ARBA00022980"/>
    </source>
</evidence>
<dbReference type="eggNOG" id="COG0102">
    <property type="taxonomic scope" value="Bacteria"/>
</dbReference>
<dbReference type="Pfam" id="PF00572">
    <property type="entry name" value="Ribosomal_L13"/>
    <property type="match status" value="1"/>
</dbReference>
<dbReference type="KEGG" id="caa:Caka_0166"/>
<evidence type="ECO:0000256" key="5">
    <source>
        <dbReference type="ARBA" id="ARBA00035201"/>
    </source>
</evidence>
<dbReference type="GO" id="GO:0003735">
    <property type="term" value="F:structural constituent of ribosome"/>
    <property type="evidence" value="ECO:0007669"/>
    <property type="project" value="InterPro"/>
</dbReference>
<dbReference type="PROSITE" id="PS00783">
    <property type="entry name" value="RIBOSOMAL_L13"/>
    <property type="match status" value="1"/>
</dbReference>
<dbReference type="InterPro" id="IPR036899">
    <property type="entry name" value="Ribosomal_uL13_sf"/>
</dbReference>
<dbReference type="PANTHER" id="PTHR11545">
    <property type="entry name" value="RIBOSOMAL PROTEIN L13"/>
    <property type="match status" value="1"/>
</dbReference>
<name>D5ELL8_CORAD</name>
<accession>D5ELL8</accession>
<reference evidence="9 10" key="1">
    <citation type="journal article" date="2010" name="Stand. Genomic Sci.">
        <title>Complete genome sequence of Coraliomargarita akajimensis type strain (04OKA010-24).</title>
        <authorList>
            <person name="Mavromatis K."/>
            <person name="Abt B."/>
            <person name="Brambilla E."/>
            <person name="Lapidus A."/>
            <person name="Copeland A."/>
            <person name="Deshpande S."/>
            <person name="Nolan M."/>
            <person name="Lucas S."/>
            <person name="Tice H."/>
            <person name="Cheng J.F."/>
            <person name="Han C."/>
            <person name="Detter J.C."/>
            <person name="Woyke T."/>
            <person name="Goodwin L."/>
            <person name="Pitluck S."/>
            <person name="Held B."/>
            <person name="Brettin T."/>
            <person name="Tapia R."/>
            <person name="Ivanova N."/>
            <person name="Mikhailova N."/>
            <person name="Pati A."/>
            <person name="Liolios K."/>
            <person name="Chen A."/>
            <person name="Palaniappan K."/>
            <person name="Land M."/>
            <person name="Hauser L."/>
            <person name="Chang Y.J."/>
            <person name="Jeffries C.D."/>
            <person name="Rohde M."/>
            <person name="Goker M."/>
            <person name="Bristow J."/>
            <person name="Eisen J.A."/>
            <person name="Markowitz V."/>
            <person name="Hugenholtz P."/>
            <person name="Klenk H.P."/>
            <person name="Kyrpides N.C."/>
        </authorList>
    </citation>
    <scope>NUCLEOTIDE SEQUENCE [LARGE SCALE GENOMIC DNA]</scope>
    <source>
        <strain evidence="10">DSM 45221 / IAM 15411 / JCM 23193 / KCTC 12865</strain>
    </source>
</reference>
<dbReference type="InterPro" id="IPR005822">
    <property type="entry name" value="Ribosomal_uL13"/>
</dbReference>
<evidence type="ECO:0000256" key="4">
    <source>
        <dbReference type="ARBA" id="ARBA00023274"/>
    </source>
</evidence>
<dbReference type="HOGENOM" id="CLU_082184_2_2_0"/>
<dbReference type="Gene3D" id="3.90.1180.10">
    <property type="entry name" value="Ribosomal protein L13"/>
    <property type="match status" value="1"/>
</dbReference>